<accession>A0A812T7G4</accession>
<dbReference type="Gene3D" id="1.10.287.280">
    <property type="match status" value="1"/>
</dbReference>
<dbReference type="GO" id="GO:0003677">
    <property type="term" value="F:DNA binding"/>
    <property type="evidence" value="ECO:0007669"/>
    <property type="project" value="InterPro"/>
</dbReference>
<dbReference type="InterPro" id="IPR037159">
    <property type="entry name" value="RNA_POL_N_sf"/>
</dbReference>
<evidence type="ECO:0000256" key="1">
    <source>
        <dbReference type="ARBA" id="ARBA00009493"/>
    </source>
</evidence>
<keyword evidence="4 10" id="KW-0240">DNA-directed RNA polymerase</keyword>
<dbReference type="SMART" id="SM00028">
    <property type="entry name" value="TPR"/>
    <property type="match status" value="5"/>
</dbReference>
<evidence type="ECO:0000259" key="12">
    <source>
        <dbReference type="PROSITE" id="PS50075"/>
    </source>
</evidence>
<dbReference type="GO" id="GO:0031177">
    <property type="term" value="F:phosphopantetheine binding"/>
    <property type="evidence" value="ECO:0007669"/>
    <property type="project" value="InterPro"/>
</dbReference>
<dbReference type="SUPFAM" id="SSF48452">
    <property type="entry name" value="TPR-like"/>
    <property type="match status" value="3"/>
</dbReference>
<dbReference type="SMART" id="SM01311">
    <property type="entry name" value="RPOL_N"/>
    <property type="match status" value="1"/>
</dbReference>
<keyword evidence="7 10" id="KW-0548">Nucleotidyltransferase</keyword>
<keyword evidence="6 10" id="KW-0808">Transferase</keyword>
<dbReference type="Gene3D" id="1.10.150.20">
    <property type="entry name" value="5' to 3' exonuclease, C-terminal subdomain"/>
    <property type="match status" value="2"/>
</dbReference>
<keyword evidence="3" id="KW-0596">Phosphopantetheine</keyword>
<feature type="region of interest" description="Disordered" evidence="11">
    <location>
        <begin position="1290"/>
        <end position="1326"/>
    </location>
</feature>
<dbReference type="InterPro" id="IPR011990">
    <property type="entry name" value="TPR-like_helical_dom_sf"/>
</dbReference>
<evidence type="ECO:0000313" key="13">
    <source>
        <dbReference type="EMBL" id="CAE7512555.1"/>
    </source>
</evidence>
<evidence type="ECO:0000256" key="10">
    <source>
        <dbReference type="RuleBase" id="RU003805"/>
    </source>
</evidence>
<dbReference type="InterPro" id="IPR020806">
    <property type="entry name" value="PKS_PP-bd"/>
</dbReference>
<evidence type="ECO:0000256" key="6">
    <source>
        <dbReference type="ARBA" id="ARBA00022679"/>
    </source>
</evidence>
<dbReference type="Proteomes" id="UP000604046">
    <property type="component" value="Unassembled WGS sequence"/>
</dbReference>
<dbReference type="EC" id="2.7.7.6" evidence="2 10"/>
<dbReference type="Pfam" id="PF00940">
    <property type="entry name" value="RNA_pol"/>
    <property type="match status" value="2"/>
</dbReference>
<dbReference type="PANTHER" id="PTHR10102">
    <property type="entry name" value="DNA-DIRECTED RNA POLYMERASE, MITOCHONDRIAL"/>
    <property type="match status" value="1"/>
</dbReference>
<evidence type="ECO:0000256" key="8">
    <source>
        <dbReference type="ARBA" id="ARBA00023163"/>
    </source>
</evidence>
<dbReference type="InterPro" id="IPR019734">
    <property type="entry name" value="TPR_rpt"/>
</dbReference>
<sequence>MAVELYKTQVIEDLDAHLLGIHGILLEDLPLTKLQEFLEDPSIFDKDSEALQETWKELYGSGRMPIPTAETQVGAKYFKIALQLLLYHLASLCQLLHLKAKACHEHEEHMAETQALREFLEAREAHAEAGRGAMTGGTKSLWMPWVAEMSNVLSDREAEQRRGRGSKGFKRLTASGLEPELLAIITSQTVLNLLMLPCFRNKDEMEEAARQNRFGDVPFTTAAVSVGEAVENELLWREIAAYESGHGTNTSEGAKKMLQVRRLKQAFRDKTQTVPLGAALVDLLIDCSTFRVPATSSEAEALIHGKRREGVKQVSHSRNLSECQTSSIFFHVTEVGYLALHPAARSRMESEGELLRFIKPKLQPMVIPPSPWRPCGDSPQGPYILHKTAFVRTQSEHMAQLRSYGASRSAQIMDSLGNTPWRINGDILAWIKEAQFRDLAIAEVPPKTDPLVPPLPDEDDPNYQVLRLRRLNAEKRVRELRSERPTFALKLRVAEDFLNADRLYFPHNVDFRGRCYPLPPHLNHMGDDVSRALLMFSESKPLGREGLFWLKVDVANLHGKNKISLEERVKWVDDRKDIIIQVAENPLSPESIDHWAHADDGPWQVLARYLELAELYKNPGAEEDFRSHLPVHVDGSCNGLQHYAALGRDLAGGRAVNLLPDDKPQDVYTVVLKIVIDKVKTDADKPAQDGLTADGRPLALDHGFLARRLLELDVLQRKVVKQTIMTICYGVTAARPALLYCKHRVGLFGGRGLLIACIVLLAMPSLDDASTLLLESQLAERKAREALGLLREKPDASPGPADAVRMLALACSARGDRKAGLSLLSQELSAGHGGSRRQKAVLRLAFAEIANSRCGSKRREEALEAALEAVQAFRDLKEQRLEGWALIALAHTHVQKGTKSEVPEELTKALEAAAEAQYVLREVGDQVGEGKAMHTTAVALSFQNNIDEAVARSRELVSYWHDLGYTRLEAFQQECVSEWELLRHRPEEALEAAQAALEQKMQREAQRGAQADPVPARSAAALIHASNAYLTMGKTDEALKLSQERLETFRRNADFESEIVAQSSIVSVYVNSGRLRQAAEIAEETLRKVRSRPSSRLLKCWEVDLLQTLSKIYLRAEDVENSEKIIDQTIAVASEQKDRKSLAAAYLLQSELALLKKENRLGLKAAMRSRDLSRKTGTKKGEASALLQLCSAYCARGELKRGAAVTVESQRIFHSVGDREGEADALRMQAEVRLHLNDFPRAIAAARRCRELQREMGDRKSEAWACVQLAQTLLSAASDEEKQELDLRAKAKEEKARNEGKLPDNAGESGNSDWFQADDEDENQERPARAAFERALQAAKDALQLSRPQEDEQLLSRALLSLATAQMMCLEPDEADKSIAEGLPLAQTVNDSSAEAHYLLVKSQLAEIRGAKSHPEAKELANQALQLFTAQRDESGESAAQAILKRLTPKTIGVRPTDTGGRSYYAAEGDEDMEEYWEEEVIEEGGGGGGGPVEIQPYSGPKTDEIVATVSDVALSLIGVETLDADEPLMDAGLDSLAAVEFGNTLAKEFSGVALPSTLMFDFPSVKLLSGFIDSGMREAHEKSEALRVQNAAAGGGGGGGQRKTRMVRKFRPKPGGGGAARRRQMAFNQQAMPVQMVPAIPQAASQQVQEGAFCAWDFVVICWIACQSLKGPSLAEIEDVVKDTALSLIGVETLDNDEPLMDAGLDSLAAVEFGNAIQKDFVGLNMPNTLMFDYPSVKALTQFINDGLIVGARKQVQGQIEDMVGDKVDPDEILHLAKYLSRLVLASIDEVFEQAKKIQQWLNQITRLFSRLQAPNAWISPVGLNCVQPYRQPRTAVVQSKRQRVSLRIGDSPMVSPAKQRMGFPPNFIHSLDASHMMMVAEACERDGITFAAVHDSFWTHACDTAKLNELTRDAFIELHSKPILTELYEDTKVFFAPACWHAAPAHSRPCG</sequence>
<dbReference type="GO" id="GO:0006390">
    <property type="term" value="P:mitochondrial transcription"/>
    <property type="evidence" value="ECO:0007669"/>
    <property type="project" value="TreeGrafter"/>
</dbReference>
<dbReference type="SUPFAM" id="SSF47336">
    <property type="entry name" value="ACP-like"/>
    <property type="match status" value="2"/>
</dbReference>
<dbReference type="SUPFAM" id="SSF56672">
    <property type="entry name" value="DNA/RNA polymerases"/>
    <property type="match status" value="2"/>
</dbReference>
<comment type="caution">
    <text evidence="13">The sequence shown here is derived from an EMBL/GenBank/DDBJ whole genome shotgun (WGS) entry which is preliminary data.</text>
</comment>
<evidence type="ECO:0000256" key="2">
    <source>
        <dbReference type="ARBA" id="ARBA00012418"/>
    </source>
</evidence>
<dbReference type="GO" id="GO:0003899">
    <property type="term" value="F:DNA-directed RNA polymerase activity"/>
    <property type="evidence" value="ECO:0007669"/>
    <property type="project" value="UniProtKB-EC"/>
</dbReference>
<dbReference type="GO" id="GO:0034245">
    <property type="term" value="C:mitochondrial DNA-directed RNA polymerase complex"/>
    <property type="evidence" value="ECO:0007669"/>
    <property type="project" value="TreeGrafter"/>
</dbReference>
<dbReference type="Pfam" id="PF00550">
    <property type="entry name" value="PP-binding"/>
    <property type="match status" value="2"/>
</dbReference>
<proteinExistence type="inferred from homology"/>
<comment type="function">
    <text evidence="10">DNA-dependent RNA polymerase catalyzes the transcription of DNA into RNA using the four ribonucleoside triphosphates as substrates.</text>
</comment>
<gene>
    <name evidence="13" type="primary">RPO41</name>
    <name evidence="13" type="ORF">SNAT2548_LOCUS28691</name>
</gene>
<feature type="compositionally biased region" description="Basic and acidic residues" evidence="11">
    <location>
        <begin position="1290"/>
        <end position="1302"/>
    </location>
</feature>
<name>A0A812T7G4_9DINO</name>
<feature type="domain" description="Carrier" evidence="12">
    <location>
        <begin position="1501"/>
        <end position="1577"/>
    </location>
</feature>
<evidence type="ECO:0000256" key="11">
    <source>
        <dbReference type="SAM" id="MobiDB-lite"/>
    </source>
</evidence>
<dbReference type="SMART" id="SM01294">
    <property type="entry name" value="PKS_PP_betabranch"/>
    <property type="match status" value="1"/>
</dbReference>
<dbReference type="InterPro" id="IPR029262">
    <property type="entry name" value="RPOL_N"/>
</dbReference>
<evidence type="ECO:0000313" key="14">
    <source>
        <dbReference type="Proteomes" id="UP000604046"/>
    </source>
</evidence>
<organism evidence="13 14">
    <name type="scientific">Symbiodinium natans</name>
    <dbReference type="NCBI Taxonomy" id="878477"/>
    <lineage>
        <taxon>Eukaryota</taxon>
        <taxon>Sar</taxon>
        <taxon>Alveolata</taxon>
        <taxon>Dinophyceae</taxon>
        <taxon>Suessiales</taxon>
        <taxon>Symbiodiniaceae</taxon>
        <taxon>Symbiodinium</taxon>
    </lineage>
</organism>
<protein>
    <recommendedName>
        <fullName evidence="2 10">DNA-directed RNA polymerase</fullName>
        <ecNumber evidence="2 10">2.7.7.6</ecNumber>
    </recommendedName>
</protein>
<keyword evidence="5" id="KW-0597">Phosphoprotein</keyword>
<dbReference type="InterPro" id="IPR002092">
    <property type="entry name" value="DNA-dir_Rpol_phage-type"/>
</dbReference>
<evidence type="ECO:0000256" key="9">
    <source>
        <dbReference type="ARBA" id="ARBA00048552"/>
    </source>
</evidence>
<dbReference type="Gene3D" id="1.10.1200.10">
    <property type="entry name" value="ACP-like"/>
    <property type="match status" value="2"/>
</dbReference>
<dbReference type="PROSITE" id="PS00489">
    <property type="entry name" value="RNA_POL_PHAGE_2"/>
    <property type="match status" value="1"/>
</dbReference>
<dbReference type="Gene3D" id="1.10.1320.10">
    <property type="entry name" value="DNA-directed RNA polymerase, N-terminal domain"/>
    <property type="match status" value="1"/>
</dbReference>
<dbReference type="InterPro" id="IPR036736">
    <property type="entry name" value="ACP-like_sf"/>
</dbReference>
<dbReference type="Gene3D" id="1.25.40.10">
    <property type="entry name" value="Tetratricopeptide repeat domain"/>
    <property type="match status" value="3"/>
</dbReference>
<dbReference type="PROSITE" id="PS50075">
    <property type="entry name" value="CARRIER"/>
    <property type="match status" value="2"/>
</dbReference>
<keyword evidence="14" id="KW-1185">Reference proteome</keyword>
<dbReference type="OrthoDB" id="444071at2759"/>
<keyword evidence="8 10" id="KW-0804">Transcription</keyword>
<dbReference type="EMBL" id="CAJNDS010002526">
    <property type="protein sequence ID" value="CAE7512555.1"/>
    <property type="molecule type" value="Genomic_DNA"/>
</dbReference>
<feature type="domain" description="Carrier" evidence="12">
    <location>
        <begin position="1673"/>
        <end position="1749"/>
    </location>
</feature>
<dbReference type="Pfam" id="PF14700">
    <property type="entry name" value="RPOL_N"/>
    <property type="match status" value="1"/>
</dbReference>
<evidence type="ECO:0000256" key="3">
    <source>
        <dbReference type="ARBA" id="ARBA00022450"/>
    </source>
</evidence>
<dbReference type="PROSITE" id="PS00900">
    <property type="entry name" value="RNA_POL_PHAGE_1"/>
    <property type="match status" value="1"/>
</dbReference>
<dbReference type="SMART" id="SM00823">
    <property type="entry name" value="PKS_PP"/>
    <property type="match status" value="2"/>
</dbReference>
<evidence type="ECO:0000256" key="7">
    <source>
        <dbReference type="ARBA" id="ARBA00022695"/>
    </source>
</evidence>
<evidence type="ECO:0000256" key="4">
    <source>
        <dbReference type="ARBA" id="ARBA00022478"/>
    </source>
</evidence>
<dbReference type="InterPro" id="IPR043502">
    <property type="entry name" value="DNA/RNA_pol_sf"/>
</dbReference>
<dbReference type="InterPro" id="IPR009081">
    <property type="entry name" value="PP-bd_ACP"/>
</dbReference>
<dbReference type="PANTHER" id="PTHR10102:SF0">
    <property type="entry name" value="DNA-DIRECTED RNA POLYMERASE, MITOCHONDRIAL"/>
    <property type="match status" value="1"/>
</dbReference>
<comment type="catalytic activity">
    <reaction evidence="9 10">
        <text>RNA(n) + a ribonucleoside 5'-triphosphate = RNA(n+1) + diphosphate</text>
        <dbReference type="Rhea" id="RHEA:21248"/>
        <dbReference type="Rhea" id="RHEA-COMP:14527"/>
        <dbReference type="Rhea" id="RHEA-COMP:17342"/>
        <dbReference type="ChEBI" id="CHEBI:33019"/>
        <dbReference type="ChEBI" id="CHEBI:61557"/>
        <dbReference type="ChEBI" id="CHEBI:140395"/>
        <dbReference type="EC" id="2.7.7.6"/>
    </reaction>
</comment>
<evidence type="ECO:0000256" key="5">
    <source>
        <dbReference type="ARBA" id="ARBA00022553"/>
    </source>
</evidence>
<comment type="similarity">
    <text evidence="1 10">Belongs to the phage and mitochondrial RNA polymerase family.</text>
</comment>
<reference evidence="13" key="1">
    <citation type="submission" date="2021-02" db="EMBL/GenBank/DDBJ databases">
        <authorList>
            <person name="Dougan E. K."/>
            <person name="Rhodes N."/>
            <person name="Thang M."/>
            <person name="Chan C."/>
        </authorList>
    </citation>
    <scope>NUCLEOTIDE SEQUENCE</scope>
</reference>
<dbReference type="InterPro" id="IPR046950">
    <property type="entry name" value="DNA-dir_Rpol_C_phage-type"/>
</dbReference>